<evidence type="ECO:0000256" key="2">
    <source>
        <dbReference type="ARBA" id="ARBA00022801"/>
    </source>
</evidence>
<protein>
    <submittedName>
        <fullName evidence="7">TAP-like protein-domain-containing protein</fullName>
    </submittedName>
</protein>
<evidence type="ECO:0000259" key="6">
    <source>
        <dbReference type="Pfam" id="PF08386"/>
    </source>
</evidence>
<dbReference type="InterPro" id="IPR029058">
    <property type="entry name" value="AB_hydrolase_fold"/>
</dbReference>
<reference evidence="7" key="1">
    <citation type="journal article" date="2021" name="IMA Fungus">
        <title>Genomic characterization of three marine fungi, including Emericellopsis atlantica sp. nov. with signatures of a generalist lifestyle and marine biomass degradation.</title>
        <authorList>
            <person name="Hagestad O.C."/>
            <person name="Hou L."/>
            <person name="Andersen J.H."/>
            <person name="Hansen E.H."/>
            <person name="Altermark B."/>
            <person name="Li C."/>
            <person name="Kuhnert E."/>
            <person name="Cox R.J."/>
            <person name="Crous P.W."/>
            <person name="Spatafora J.W."/>
            <person name="Lail K."/>
            <person name="Amirebrahimi M."/>
            <person name="Lipzen A."/>
            <person name="Pangilinan J."/>
            <person name="Andreopoulos W."/>
            <person name="Hayes R.D."/>
            <person name="Ng V."/>
            <person name="Grigoriev I.V."/>
            <person name="Jackson S.A."/>
            <person name="Sutton T.D.S."/>
            <person name="Dobson A.D.W."/>
            <person name="Rama T."/>
        </authorList>
    </citation>
    <scope>NUCLEOTIDE SEQUENCE</scope>
    <source>
        <strain evidence="7">TRa018bII</strain>
    </source>
</reference>
<keyword evidence="4" id="KW-0812">Transmembrane</keyword>
<dbReference type="PANTHER" id="PTHR43248">
    <property type="entry name" value="2-SUCCINYL-6-HYDROXY-2,4-CYCLOHEXADIENE-1-CARBOXYLATE SYNTHASE"/>
    <property type="match status" value="1"/>
</dbReference>
<keyword evidence="2" id="KW-0378">Hydrolase</keyword>
<dbReference type="Pfam" id="PF08386">
    <property type="entry name" value="Abhydrolase_4"/>
    <property type="match status" value="1"/>
</dbReference>
<feature type="domain" description="Peptidase S33 tripeptidyl aminopeptidase-like C-terminal" evidence="6">
    <location>
        <begin position="529"/>
        <end position="631"/>
    </location>
</feature>
<feature type="domain" description="AB hydrolase-1" evidence="5">
    <location>
        <begin position="143"/>
        <end position="351"/>
    </location>
</feature>
<dbReference type="Pfam" id="PF00561">
    <property type="entry name" value="Abhydrolase_1"/>
    <property type="match status" value="1"/>
</dbReference>
<sequence>MERRQDGEEGFVDEKAGLLPQRVQDDVHGPERRMNHGRRGGMIIAVLFFLWWSFLAFPSIVSIGRLAVDEDEEVLGFDEITPSEKLVWHPCFGDLGTFKCARLTVAMDYHRPLNASSDNPKVHVALVLVPGVHERPNSFSTSPLLLNPGGPGGSGVDIALGLGRNLQRVVGLDQDIIGFDPRGIGATTPRADCFSYPIDDEHEEEDYVKGQFHRTIWADSGRFIGLVNSSDVALQKIDLRARAIGKLCLAKDALKGEDSIFRHLSTPTVARDMLSIVDAWDEWTDSLRYDATKVPHAIMKDIIDDEEHERVKRLDTKGKLVFWGFSYGTLLGATFASMFPDRVGRVVLDGVVDADHYVGPIWEGSLRDTDAVSNSFAKYCHEAAGACAIWRPNDTVSDISARMEQTMANIKDNPISLIDPDSKVPIVITYSDLKALLFGTLYAPTATFTAVAIIMDLLHRHLDEILTTIFRPPPNLELPAFCGPPQPASVYLNEAQAAIMCSDKRYQLNDTLPNINKHFESLASVSSYADVWLSLMLACDDWPIKAIDPPMRWDDHPANKNPPINTSFPLLFIGNTADPVTPLHAALKMARKFTDAGLIEQKSEGHCSLAAVSKCTISKVTQYFREGIVPSVPDIEDGGWETCDADEWPFHPFGTAGRDAEEGWATTRHAAPLARDDQFWAMTEIQEWIYNHFRFYGQVEPLKLTELMALEREYREVISRLEGEGLDDDGEEMPRVVGTEEDGEAAAEGSSRLFPD</sequence>
<dbReference type="InterPro" id="IPR000073">
    <property type="entry name" value="AB_hydrolase_1"/>
</dbReference>
<evidence type="ECO:0000313" key="8">
    <source>
        <dbReference type="Proteomes" id="UP000824998"/>
    </source>
</evidence>
<keyword evidence="4" id="KW-1133">Transmembrane helix</keyword>
<dbReference type="PANTHER" id="PTHR43248:SF25">
    <property type="entry name" value="AB HYDROLASE-1 DOMAIN-CONTAINING PROTEIN-RELATED"/>
    <property type="match status" value="1"/>
</dbReference>
<dbReference type="EMBL" id="MU251956">
    <property type="protein sequence ID" value="KAG9228384.1"/>
    <property type="molecule type" value="Genomic_DNA"/>
</dbReference>
<proteinExistence type="inferred from homology"/>
<evidence type="ECO:0000313" key="7">
    <source>
        <dbReference type="EMBL" id="KAG9228384.1"/>
    </source>
</evidence>
<dbReference type="SUPFAM" id="SSF53474">
    <property type="entry name" value="alpha/beta-Hydrolases"/>
    <property type="match status" value="1"/>
</dbReference>
<comment type="similarity">
    <text evidence="1">Belongs to the peptidase S33 family.</text>
</comment>
<accession>A0A9P7Y6X4</accession>
<evidence type="ECO:0000256" key="3">
    <source>
        <dbReference type="SAM" id="MobiDB-lite"/>
    </source>
</evidence>
<dbReference type="AlphaFoldDB" id="A0A9P7Y6X4"/>
<comment type="caution">
    <text evidence="7">The sequence shown here is derived from an EMBL/GenBank/DDBJ whole genome shotgun (WGS) entry which is preliminary data.</text>
</comment>
<gene>
    <name evidence="7" type="ORF">BJ875DRAFT_247003</name>
</gene>
<dbReference type="InterPro" id="IPR051601">
    <property type="entry name" value="Serine_prot/Carboxylest_S33"/>
</dbReference>
<keyword evidence="4" id="KW-0472">Membrane</keyword>
<evidence type="ECO:0000256" key="4">
    <source>
        <dbReference type="SAM" id="Phobius"/>
    </source>
</evidence>
<evidence type="ECO:0000256" key="1">
    <source>
        <dbReference type="ARBA" id="ARBA00010088"/>
    </source>
</evidence>
<dbReference type="Gene3D" id="3.40.50.1820">
    <property type="entry name" value="alpha/beta hydrolase"/>
    <property type="match status" value="1"/>
</dbReference>
<dbReference type="Proteomes" id="UP000824998">
    <property type="component" value="Unassembled WGS sequence"/>
</dbReference>
<organism evidence="7 8">
    <name type="scientific">Amylocarpus encephaloides</name>
    <dbReference type="NCBI Taxonomy" id="45428"/>
    <lineage>
        <taxon>Eukaryota</taxon>
        <taxon>Fungi</taxon>
        <taxon>Dikarya</taxon>
        <taxon>Ascomycota</taxon>
        <taxon>Pezizomycotina</taxon>
        <taxon>Leotiomycetes</taxon>
        <taxon>Helotiales</taxon>
        <taxon>Helotiales incertae sedis</taxon>
        <taxon>Amylocarpus</taxon>
    </lineage>
</organism>
<name>A0A9P7Y6X4_9HELO</name>
<feature type="transmembrane region" description="Helical" evidence="4">
    <location>
        <begin position="42"/>
        <end position="61"/>
    </location>
</feature>
<dbReference type="OrthoDB" id="425534at2759"/>
<dbReference type="InterPro" id="IPR013595">
    <property type="entry name" value="Pept_S33_TAP-like_C"/>
</dbReference>
<keyword evidence="8" id="KW-1185">Reference proteome</keyword>
<dbReference type="GO" id="GO:0016787">
    <property type="term" value="F:hydrolase activity"/>
    <property type="evidence" value="ECO:0007669"/>
    <property type="project" value="UniProtKB-KW"/>
</dbReference>
<feature type="region of interest" description="Disordered" evidence="3">
    <location>
        <begin position="722"/>
        <end position="756"/>
    </location>
</feature>
<evidence type="ECO:0000259" key="5">
    <source>
        <dbReference type="Pfam" id="PF00561"/>
    </source>
</evidence>